<proteinExistence type="predicted"/>
<evidence type="ECO:0000313" key="2">
    <source>
        <dbReference type="Proteomes" id="UP001172386"/>
    </source>
</evidence>
<sequence>MVSTRHHPRPFPPPDVPSPTSARRLPETPISITSSSKRTPNSPPPPATTKRARATSGKRKMNTTEDSAEQSLATTILEKASALTSVLTTRSHTRSESNPSRPKSRSQAKAQEKHPFTHTPPPLLLPWLLISVPLVIWDTGYVLGRPHTMPGGRLHSPIWTPYALYGTVDYMYGFPAVEAGNGFTSAQGTLNWVETAMYIYYLIVIARRFVGDDGFVRGVAIRSFIDLFTRYDNDGTGKVVIRGGKDLALAVLVCFASAVMTVSKTVLYWANEAFSGFASIGHNDWSRLFWLWIIPNGAWIILPSYMIWVLGREILDGMTGEKTVDGERNE</sequence>
<accession>A0ACC2ZZA0</accession>
<dbReference type="Proteomes" id="UP001172386">
    <property type="component" value="Unassembled WGS sequence"/>
</dbReference>
<organism evidence="1 2">
    <name type="scientific">Neophaeococcomyces mojaviensis</name>
    <dbReference type="NCBI Taxonomy" id="3383035"/>
    <lineage>
        <taxon>Eukaryota</taxon>
        <taxon>Fungi</taxon>
        <taxon>Dikarya</taxon>
        <taxon>Ascomycota</taxon>
        <taxon>Pezizomycotina</taxon>
        <taxon>Eurotiomycetes</taxon>
        <taxon>Chaetothyriomycetidae</taxon>
        <taxon>Chaetothyriales</taxon>
        <taxon>Chaetothyriales incertae sedis</taxon>
        <taxon>Neophaeococcomyces</taxon>
    </lineage>
</organism>
<gene>
    <name evidence="1" type="ORF">H2198_007829</name>
</gene>
<dbReference type="EMBL" id="JAPDRQ010000175">
    <property type="protein sequence ID" value="KAJ9652961.1"/>
    <property type="molecule type" value="Genomic_DNA"/>
</dbReference>
<keyword evidence="2" id="KW-1185">Reference proteome</keyword>
<protein>
    <submittedName>
        <fullName evidence="1">Uncharacterized protein</fullName>
    </submittedName>
</protein>
<name>A0ACC2ZZA0_9EURO</name>
<comment type="caution">
    <text evidence="1">The sequence shown here is derived from an EMBL/GenBank/DDBJ whole genome shotgun (WGS) entry which is preliminary data.</text>
</comment>
<reference evidence="1" key="1">
    <citation type="submission" date="2022-10" db="EMBL/GenBank/DDBJ databases">
        <title>Culturing micro-colonial fungi from biological soil crusts in the Mojave desert and describing Neophaeococcomyces mojavensis, and introducing the new genera and species Taxawa tesnikishii.</title>
        <authorList>
            <person name="Kurbessoian T."/>
            <person name="Stajich J.E."/>
        </authorList>
    </citation>
    <scope>NUCLEOTIDE SEQUENCE</scope>
    <source>
        <strain evidence="1">JES_112</strain>
    </source>
</reference>
<evidence type="ECO:0000313" key="1">
    <source>
        <dbReference type="EMBL" id="KAJ9652961.1"/>
    </source>
</evidence>